<proteinExistence type="predicted"/>
<evidence type="ECO:0000313" key="9">
    <source>
        <dbReference type="Proteomes" id="UP000777438"/>
    </source>
</evidence>
<evidence type="ECO:0000256" key="2">
    <source>
        <dbReference type="ARBA" id="ARBA00022692"/>
    </source>
</evidence>
<dbReference type="Pfam" id="PF02453">
    <property type="entry name" value="Reticulon"/>
    <property type="match status" value="1"/>
</dbReference>
<dbReference type="OrthoDB" id="567788at2759"/>
<evidence type="ECO:0000313" key="8">
    <source>
        <dbReference type="EMBL" id="KAH6872077.1"/>
    </source>
</evidence>
<comment type="caution">
    <text evidence="8">The sequence shown here is derived from an EMBL/GenBank/DDBJ whole genome shotgun (WGS) entry which is preliminary data.</text>
</comment>
<protein>
    <submittedName>
        <fullName evidence="8">Reticulon-domain-containing protein</fullName>
    </submittedName>
</protein>
<feature type="domain" description="Reticulon" evidence="7">
    <location>
        <begin position="67"/>
        <end position="210"/>
    </location>
</feature>
<evidence type="ECO:0000256" key="3">
    <source>
        <dbReference type="ARBA" id="ARBA00022824"/>
    </source>
</evidence>
<gene>
    <name evidence="8" type="ORF">B0T10DRAFT_416666</name>
</gene>
<dbReference type="AlphaFoldDB" id="A0A9P8VSC2"/>
<evidence type="ECO:0000256" key="5">
    <source>
        <dbReference type="ARBA" id="ARBA00023136"/>
    </source>
</evidence>
<evidence type="ECO:0000259" key="7">
    <source>
        <dbReference type="Pfam" id="PF02453"/>
    </source>
</evidence>
<evidence type="ECO:0000256" key="6">
    <source>
        <dbReference type="SAM" id="MobiDB-lite"/>
    </source>
</evidence>
<feature type="region of interest" description="Disordered" evidence="6">
    <location>
        <begin position="390"/>
        <end position="410"/>
    </location>
</feature>
<evidence type="ECO:0000256" key="1">
    <source>
        <dbReference type="ARBA" id="ARBA00004477"/>
    </source>
</evidence>
<dbReference type="InterPro" id="IPR003388">
    <property type="entry name" value="Reticulon"/>
</dbReference>
<evidence type="ECO:0000256" key="4">
    <source>
        <dbReference type="ARBA" id="ARBA00022989"/>
    </source>
</evidence>
<feature type="region of interest" description="Disordered" evidence="6">
    <location>
        <begin position="327"/>
        <end position="347"/>
    </location>
</feature>
<keyword evidence="4" id="KW-1133">Transmembrane helix</keyword>
<organism evidence="8 9">
    <name type="scientific">Thelonectria olida</name>
    <dbReference type="NCBI Taxonomy" id="1576542"/>
    <lineage>
        <taxon>Eukaryota</taxon>
        <taxon>Fungi</taxon>
        <taxon>Dikarya</taxon>
        <taxon>Ascomycota</taxon>
        <taxon>Pezizomycotina</taxon>
        <taxon>Sordariomycetes</taxon>
        <taxon>Hypocreomycetidae</taxon>
        <taxon>Hypocreales</taxon>
        <taxon>Nectriaceae</taxon>
        <taxon>Thelonectria</taxon>
    </lineage>
</organism>
<dbReference type="GO" id="GO:0005789">
    <property type="term" value="C:endoplasmic reticulum membrane"/>
    <property type="evidence" value="ECO:0007669"/>
    <property type="project" value="UniProtKB-SubCell"/>
</dbReference>
<reference evidence="8 9" key="1">
    <citation type="journal article" date="2021" name="Nat. Commun.">
        <title>Genetic determinants of endophytism in the Arabidopsis root mycobiome.</title>
        <authorList>
            <person name="Mesny F."/>
            <person name="Miyauchi S."/>
            <person name="Thiergart T."/>
            <person name="Pickel B."/>
            <person name="Atanasova L."/>
            <person name="Karlsson M."/>
            <person name="Huettel B."/>
            <person name="Barry K.W."/>
            <person name="Haridas S."/>
            <person name="Chen C."/>
            <person name="Bauer D."/>
            <person name="Andreopoulos W."/>
            <person name="Pangilinan J."/>
            <person name="LaButti K."/>
            <person name="Riley R."/>
            <person name="Lipzen A."/>
            <person name="Clum A."/>
            <person name="Drula E."/>
            <person name="Henrissat B."/>
            <person name="Kohler A."/>
            <person name="Grigoriev I.V."/>
            <person name="Martin F.M."/>
            <person name="Hacquard S."/>
        </authorList>
    </citation>
    <scope>NUCLEOTIDE SEQUENCE [LARGE SCALE GENOMIC DNA]</scope>
    <source>
        <strain evidence="8 9">MPI-CAGE-CH-0241</strain>
    </source>
</reference>
<dbReference type="EMBL" id="JAGPYM010000047">
    <property type="protein sequence ID" value="KAH6872077.1"/>
    <property type="molecule type" value="Genomic_DNA"/>
</dbReference>
<comment type="subcellular location">
    <subcellularLocation>
        <location evidence="1">Endoplasmic reticulum membrane</location>
        <topology evidence="1">Multi-pass membrane protein</topology>
    </subcellularLocation>
</comment>
<dbReference type="Proteomes" id="UP000777438">
    <property type="component" value="Unassembled WGS sequence"/>
</dbReference>
<name>A0A9P8VSC2_9HYPO</name>
<keyword evidence="5" id="KW-0472">Membrane</keyword>
<keyword evidence="9" id="KW-1185">Reference proteome</keyword>
<sequence>MSGPAYVVMPVQVDGAQHESEADIAKLASAIQQSLDDKTHSGDHGGQRDTGPLKEIIAHQDSLYKYLSWEDPVRTLGSYLGLLSFLFGIHYLPLTQLALKSGAVTLGVISLTESAGRVFGPNTFFAHLRPKEYKKIPESTLNATLKDIHDLIQYAAVQVQRIILGQDLDQTFAAFLGFTALYWLIKVISPFGLAVLGLTSLYIAPLVTSTRGREVARDAKLRSEELANAATDKGVSLAQDGKAKAAELSHKARDSGIDMGRRVEDLAYGGKEKAADLSTQAMNTASNVSSTIAETARKLPEMGSNAINQTSGTVKSAVSDARQYIHSSQPGATDGKPDATSAGNTVSQLSSSAIGTARQMAPGSNITHRAHYPEPALEHLDDTVYAMPGQTAGEKTGSVAGRDSTYSTAGDTAATHGIAYRT</sequence>
<keyword evidence="3" id="KW-0256">Endoplasmic reticulum</keyword>
<accession>A0A9P8VSC2</accession>
<keyword evidence="2" id="KW-0812">Transmembrane</keyword>